<organism evidence="7 8">
    <name type="scientific">Actinomyces viscosus C505</name>
    <dbReference type="NCBI Taxonomy" id="562973"/>
    <lineage>
        <taxon>Bacteria</taxon>
        <taxon>Bacillati</taxon>
        <taxon>Actinomycetota</taxon>
        <taxon>Actinomycetes</taxon>
        <taxon>Actinomycetales</taxon>
        <taxon>Actinomycetaceae</taxon>
        <taxon>Actinomyces</taxon>
    </lineage>
</organism>
<sequence length="427" mass="46393">MPASRAPDSTTTEDQLVPLPTHDQENPMTTDSMQTGGPLRVMLVYGTRPEAIKLAPLVAAMRDDERFNPIVVVTGQHREMLDQVHEFFGIVPDDDLDIHSPGQTLTQITNRCLQGVGQAIEAHRPDAVVVQGDTTSAFAAALAAFYHEVPVLHVEAGLRTGDISSPFPEEANRRLISQVTALHLCPTTTSRDNLLRENTDPQTVSVTGNTVIDALLVAVDRRVPPPDEELAAALKDASRRVVLVTAHRRESWGEPMRAIGRAVARLADKHPEVLFVLPVHRNPKVREDLLPQIEGHANVIWCDPLEYGAFCALIDRCDVVLTDSGGVQEEAPALSKPVLVMRDNTERPEAVAFGVAELVGTDEERIVERVSTLLTDEAAYTAMAQAANPYGDGHACKRILAATAALFGRGVPLPEFEPVPASSKERS</sequence>
<evidence type="ECO:0000313" key="7">
    <source>
        <dbReference type="EMBL" id="EGE38705.1"/>
    </source>
</evidence>
<dbReference type="SUPFAM" id="SSF53756">
    <property type="entry name" value="UDP-Glycosyltransferase/glycogen phosphorylase"/>
    <property type="match status" value="1"/>
</dbReference>
<evidence type="ECO:0000313" key="8">
    <source>
        <dbReference type="Proteomes" id="UP000004668"/>
    </source>
</evidence>
<dbReference type="GO" id="GO:0008761">
    <property type="term" value="F:UDP-N-acetylglucosamine 2-epimerase activity"/>
    <property type="evidence" value="ECO:0007669"/>
    <property type="project" value="UniProtKB-EC"/>
</dbReference>
<protein>
    <recommendedName>
        <fullName evidence="3">UDP-N-acetylglucosamine 2-epimerase (non-hydrolyzing)</fullName>
        <ecNumber evidence="3">5.1.3.14</ecNumber>
    </recommendedName>
</protein>
<proteinExistence type="inferred from homology"/>
<dbReference type="EMBL" id="ACRE02000012">
    <property type="protein sequence ID" value="EGE38705.1"/>
    <property type="molecule type" value="Genomic_DNA"/>
</dbReference>
<dbReference type="AlphaFoldDB" id="F2UUF2"/>
<gene>
    <name evidence="7" type="ORF">HMPREF0059_00049</name>
</gene>
<feature type="domain" description="UDP-N-acetylglucosamine 2-epimerase" evidence="6">
    <location>
        <begin position="60"/>
        <end position="402"/>
    </location>
</feature>
<dbReference type="NCBIfam" id="TIGR00236">
    <property type="entry name" value="wecB"/>
    <property type="match status" value="1"/>
</dbReference>
<dbReference type="Pfam" id="PF02350">
    <property type="entry name" value="Epimerase_2"/>
    <property type="match status" value="1"/>
</dbReference>
<dbReference type="InterPro" id="IPR029767">
    <property type="entry name" value="WecB-like"/>
</dbReference>
<dbReference type="eggNOG" id="COG0381">
    <property type="taxonomic scope" value="Bacteria"/>
</dbReference>
<dbReference type="HOGENOM" id="CLU_041674_1_0_11"/>
<accession>F2UUF2</accession>
<dbReference type="Proteomes" id="UP000004668">
    <property type="component" value="Unassembled WGS sequence"/>
</dbReference>
<evidence type="ECO:0000256" key="5">
    <source>
        <dbReference type="SAM" id="MobiDB-lite"/>
    </source>
</evidence>
<evidence type="ECO:0000256" key="2">
    <source>
        <dbReference type="ARBA" id="ARBA00038209"/>
    </source>
</evidence>
<evidence type="ECO:0000256" key="1">
    <source>
        <dbReference type="ARBA" id="ARBA00023235"/>
    </source>
</evidence>
<dbReference type="PANTHER" id="PTHR43174:SF2">
    <property type="entry name" value="UDP-N-ACETYLGLUCOSAMINE 2-EPIMERASE"/>
    <property type="match status" value="1"/>
</dbReference>
<feature type="compositionally biased region" description="Polar residues" evidence="5">
    <location>
        <begin position="26"/>
        <end position="35"/>
    </location>
</feature>
<dbReference type="Gene3D" id="3.40.50.2000">
    <property type="entry name" value="Glycogen Phosphorylase B"/>
    <property type="match status" value="2"/>
</dbReference>
<evidence type="ECO:0000259" key="6">
    <source>
        <dbReference type="Pfam" id="PF02350"/>
    </source>
</evidence>
<dbReference type="PANTHER" id="PTHR43174">
    <property type="entry name" value="UDP-N-ACETYLGLUCOSAMINE 2-EPIMERASE"/>
    <property type="match status" value="1"/>
</dbReference>
<evidence type="ECO:0000256" key="4">
    <source>
        <dbReference type="RuleBase" id="RU003513"/>
    </source>
</evidence>
<name>F2UUF2_ACTVI</name>
<dbReference type="CDD" id="cd03786">
    <property type="entry name" value="GTB_UDP-GlcNAc_2-Epimerase"/>
    <property type="match status" value="1"/>
</dbReference>
<reference evidence="7 8" key="2">
    <citation type="submission" date="2011-10" db="EMBL/GenBank/DDBJ databases">
        <title>The Genome Sequence of Actinomyces viscosus C505.</title>
        <authorList>
            <consortium name="The Broad Institute Genome Sequencing Platform"/>
            <consortium name="The Broad Institute Genome Sequencing Center for Infectious Disease"/>
            <person name="Earl A."/>
            <person name="Ward D."/>
            <person name="Feldgarden M."/>
            <person name="Gevers D."/>
            <person name="Sibley C.D."/>
            <person name="Field T.R."/>
            <person name="Grinwis M."/>
            <person name="Eshaghurshan C.S."/>
            <person name="Surette M.G."/>
            <person name="Young S.K."/>
            <person name="Zeng Q."/>
            <person name="Gargeya S."/>
            <person name="Fitzgerald M."/>
            <person name="Haas B."/>
            <person name="Abouelleil A."/>
            <person name="Alvarado L."/>
            <person name="Arachchi H.M."/>
            <person name="Berlin A."/>
            <person name="Brown A."/>
            <person name="Chapman S.B."/>
            <person name="Chen Z."/>
            <person name="Dunbar C."/>
            <person name="Freedman E."/>
            <person name="Gearin G."/>
            <person name="Goldberg J."/>
            <person name="Griggs A."/>
            <person name="Gujja S."/>
            <person name="Heiman D."/>
            <person name="Howarth C."/>
            <person name="Larson L."/>
            <person name="Lui A."/>
            <person name="MacDonald P.J.P."/>
            <person name="Montmayeur A."/>
            <person name="Murphy C."/>
            <person name="Neiman D."/>
            <person name="Pearson M."/>
            <person name="Priest M."/>
            <person name="Roberts A."/>
            <person name="Saif S."/>
            <person name="Shea T."/>
            <person name="Shenoy N."/>
            <person name="Sisk P."/>
            <person name="Stolte C."/>
            <person name="Sykes S."/>
            <person name="Wortman J."/>
            <person name="Nusbaum C."/>
            <person name="Birren B."/>
        </authorList>
    </citation>
    <scope>NUCLEOTIDE SEQUENCE [LARGE SCALE GENOMIC DNA]</scope>
    <source>
        <strain evidence="7 8">C505</strain>
    </source>
</reference>
<dbReference type="InterPro" id="IPR003331">
    <property type="entry name" value="UDP_GlcNAc_Epimerase_2_dom"/>
</dbReference>
<evidence type="ECO:0000256" key="3">
    <source>
        <dbReference type="ARBA" id="ARBA00038858"/>
    </source>
</evidence>
<feature type="region of interest" description="Disordered" evidence="5">
    <location>
        <begin position="1"/>
        <end position="35"/>
    </location>
</feature>
<reference evidence="8" key="1">
    <citation type="submission" date="2010-02" db="EMBL/GenBank/DDBJ databases">
        <title>The Genome Sequence of Prevotella oris strain C735.</title>
        <authorList>
            <consortium name="The Broad Institute Genome Sequencing Platform"/>
            <person name="Ward D."/>
            <person name="Feldgarden M."/>
            <person name="Earl A."/>
            <person name="Young S.K."/>
            <person name="Zeng Q."/>
            <person name="Koehrsen M."/>
            <person name="Alvarado L."/>
            <person name="Berlin A."/>
            <person name="Bochicchio J."/>
            <person name="Borenstein D."/>
            <person name="Chapman S.B."/>
            <person name="Chen Z."/>
            <person name="Engels R."/>
            <person name="Freedman E."/>
            <person name="Gellesch M."/>
            <person name="Goldberg J."/>
            <person name="Griggs A."/>
            <person name="Gujja S."/>
            <person name="Heilman E."/>
            <person name="Heiman D."/>
            <person name="Hepburn T."/>
            <person name="Howarth C."/>
            <person name="Jen D."/>
            <person name="Larson L."/>
            <person name="Mehta T."/>
            <person name="Park D."/>
            <person name="Pearson M."/>
            <person name="Roberts A."/>
            <person name="Saif S."/>
            <person name="Shea T."/>
            <person name="Shenoy N."/>
            <person name="Sisk P."/>
            <person name="Stolte C."/>
            <person name="Sykes S."/>
            <person name="Thomson T."/>
            <person name="Walk T."/>
            <person name="White J."/>
            <person name="Yandava C."/>
            <person name="Sibley C.D."/>
            <person name="Field T.R."/>
            <person name="Grinwis M."/>
            <person name="Eshaghurshan C.S."/>
            <person name="Surette M.G."/>
            <person name="Haas B."/>
            <person name="Nusbaum C."/>
            <person name="Birren B."/>
        </authorList>
    </citation>
    <scope>NUCLEOTIDE SEQUENCE [LARGE SCALE GENOMIC DNA]</scope>
    <source>
        <strain evidence="8">C505</strain>
    </source>
</reference>
<comment type="caution">
    <text evidence="7">The sequence shown here is derived from an EMBL/GenBank/DDBJ whole genome shotgun (WGS) entry which is preliminary data.</text>
</comment>
<comment type="similarity">
    <text evidence="2 4">Belongs to the UDP-N-acetylglucosamine 2-epimerase family.</text>
</comment>
<keyword evidence="1 4" id="KW-0413">Isomerase</keyword>
<dbReference type="EC" id="5.1.3.14" evidence="3"/>